<evidence type="ECO:0000313" key="10">
    <source>
        <dbReference type="EMBL" id="CAB3976329.1"/>
    </source>
</evidence>
<dbReference type="InterPro" id="IPR019926">
    <property type="entry name" value="Ribosomal_uL3_CS"/>
</dbReference>
<dbReference type="KEGG" id="acil:ESZ_00112"/>
<dbReference type="RefSeq" id="WP_176604859.1">
    <property type="nucleotide sequence ID" value="NZ_LR794158.1"/>
</dbReference>
<dbReference type="NCBIfam" id="TIGR03625">
    <property type="entry name" value="L3_bact"/>
    <property type="match status" value="1"/>
</dbReference>
<protein>
    <recommendedName>
        <fullName evidence="7 9">50S ribosomal protein L3</fullName>
    </recommendedName>
</protein>
<evidence type="ECO:0000256" key="9">
    <source>
        <dbReference type="RuleBase" id="RU003906"/>
    </source>
</evidence>
<evidence type="ECO:0000256" key="1">
    <source>
        <dbReference type="ARBA" id="ARBA00006540"/>
    </source>
</evidence>
<dbReference type="InterPro" id="IPR009000">
    <property type="entry name" value="Transl_B-barrel_sf"/>
</dbReference>
<keyword evidence="6 8" id="KW-0687">Ribonucleoprotein</keyword>
<evidence type="ECO:0000256" key="7">
    <source>
        <dbReference type="NCBIfam" id="TIGR03625"/>
    </source>
</evidence>
<dbReference type="FunFam" id="2.40.30.10:FF:000004">
    <property type="entry name" value="50S ribosomal protein L3"/>
    <property type="match status" value="1"/>
</dbReference>
<keyword evidence="2" id="KW-0488">Methylation</keyword>
<comment type="subunit">
    <text evidence="9">Part of the 50S ribosomal subunit. Forms a cluster with proteins L14 and L19.</text>
</comment>
<dbReference type="PANTHER" id="PTHR11229:SF16">
    <property type="entry name" value="LARGE RIBOSOMAL SUBUNIT PROTEIN UL3C"/>
    <property type="match status" value="1"/>
</dbReference>
<dbReference type="InterPro" id="IPR000597">
    <property type="entry name" value="Ribosomal_uL3"/>
</dbReference>
<keyword evidence="3 9" id="KW-0699">rRNA-binding</keyword>
<proteinExistence type="inferred from homology"/>
<dbReference type="Gene3D" id="2.40.30.10">
    <property type="entry name" value="Translation factors"/>
    <property type="match status" value="1"/>
</dbReference>
<dbReference type="GO" id="GO:0006412">
    <property type="term" value="P:translation"/>
    <property type="evidence" value="ECO:0007669"/>
    <property type="project" value="UniProtKB-UniRule"/>
</dbReference>
<evidence type="ECO:0000256" key="3">
    <source>
        <dbReference type="ARBA" id="ARBA00022730"/>
    </source>
</evidence>
<keyword evidence="11" id="KW-1185">Reference proteome</keyword>
<dbReference type="GO" id="GO:0003735">
    <property type="term" value="F:structural constituent of ribosome"/>
    <property type="evidence" value="ECO:0007669"/>
    <property type="project" value="UniProtKB-UniRule"/>
</dbReference>
<dbReference type="Pfam" id="PF00297">
    <property type="entry name" value="Ribosomal_L3"/>
    <property type="match status" value="1"/>
</dbReference>
<dbReference type="SUPFAM" id="SSF50447">
    <property type="entry name" value="Translation proteins"/>
    <property type="match status" value="1"/>
</dbReference>
<evidence type="ECO:0000256" key="8">
    <source>
        <dbReference type="RuleBase" id="RU003905"/>
    </source>
</evidence>
<evidence type="ECO:0000313" key="11">
    <source>
        <dbReference type="Proteomes" id="UP000509549"/>
    </source>
</evidence>
<dbReference type="PANTHER" id="PTHR11229">
    <property type="entry name" value="50S RIBOSOMAL PROTEIN L3"/>
    <property type="match status" value="1"/>
</dbReference>
<dbReference type="Proteomes" id="UP000509549">
    <property type="component" value="Chromosome"/>
</dbReference>
<dbReference type="PROSITE" id="PS00474">
    <property type="entry name" value="RIBOSOMAL_L3"/>
    <property type="match status" value="1"/>
</dbReference>
<accession>A0A6J5JYZ5</accession>
<comment type="similarity">
    <text evidence="1 8">Belongs to the universal ribosomal protein uL3 family.</text>
</comment>
<keyword evidence="5 8" id="KW-0689">Ribosomal protein</keyword>
<dbReference type="EMBL" id="LR794158">
    <property type="protein sequence ID" value="CAB3976329.1"/>
    <property type="molecule type" value="Genomic_DNA"/>
</dbReference>
<dbReference type="AlphaFoldDB" id="A0A6J5JYZ5"/>
<dbReference type="GO" id="GO:0019843">
    <property type="term" value="F:rRNA binding"/>
    <property type="evidence" value="ECO:0007669"/>
    <property type="project" value="UniProtKB-KW"/>
</dbReference>
<dbReference type="GO" id="GO:0022625">
    <property type="term" value="C:cytosolic large ribosomal subunit"/>
    <property type="evidence" value="ECO:0007669"/>
    <property type="project" value="TreeGrafter"/>
</dbReference>
<organism evidence="10 11">
    <name type="scientific">Candidatus Azoamicus ciliaticola</name>
    <dbReference type="NCBI Taxonomy" id="2652803"/>
    <lineage>
        <taxon>Bacteria</taxon>
        <taxon>Pseudomonadati</taxon>
        <taxon>Pseudomonadota</taxon>
        <taxon>Gammaproteobacteria</taxon>
        <taxon>Candidatus Azoamicaceae</taxon>
        <taxon>Candidatus Azoamicus</taxon>
    </lineage>
</organism>
<comment type="function">
    <text evidence="9">One of the primary rRNA binding proteins, it binds directly near the 3'-end of the 23S rRNA, where it nucleates assembly of the 50S subunit.</text>
</comment>
<evidence type="ECO:0000256" key="6">
    <source>
        <dbReference type="ARBA" id="ARBA00023274"/>
    </source>
</evidence>
<gene>
    <name evidence="10" type="primary">rplC</name>
    <name evidence="10" type="ORF">ESZ_00112</name>
</gene>
<evidence type="ECO:0000256" key="4">
    <source>
        <dbReference type="ARBA" id="ARBA00022884"/>
    </source>
</evidence>
<name>A0A6J5JYZ5_9GAMM</name>
<keyword evidence="4 9" id="KW-0694">RNA-binding</keyword>
<dbReference type="InterPro" id="IPR019927">
    <property type="entry name" value="Ribosomal_uL3_bac/org-type"/>
</dbReference>
<sequence length="209" mass="23006">MSIVFIGYKCGMTSFFSNDGVVSPATVIKVYSNYIVDIKSLDDSMSLLKISACPISKKKISRSIVGFYNKIGLDCFKYMLESKVESSKITDFKVGDILPLSFFNVLDKIDVIGLTKGRGFAGVIKRHNFKAQPFSHGNSLSHRAPGSIGQCQTPGRVFKGKKMPGRMGNVRVTSKNISVLDVYNDLNVVLLKGSVPGFTGNRVFLRKNF</sequence>
<evidence type="ECO:0000256" key="5">
    <source>
        <dbReference type="ARBA" id="ARBA00022980"/>
    </source>
</evidence>
<reference evidence="10 11" key="1">
    <citation type="submission" date="2020-04" db="EMBL/GenBank/DDBJ databases">
        <authorList>
            <person name="Graf S J."/>
        </authorList>
    </citation>
    <scope>NUCLEOTIDE SEQUENCE [LARGE SCALE GENOMIC DNA]</scope>
    <source>
        <strain evidence="10">1</strain>
    </source>
</reference>
<evidence type="ECO:0000256" key="2">
    <source>
        <dbReference type="ARBA" id="ARBA00022481"/>
    </source>
</evidence>